<reference evidence="2 3" key="1">
    <citation type="submission" date="2017-04" db="EMBL/GenBank/DDBJ databases">
        <title>Staphylococcus agnetis, a potential pathogen in the broiler production.</title>
        <authorList>
            <person name="Poulsen L."/>
        </authorList>
    </citation>
    <scope>NUCLEOTIDE SEQUENCE [LARGE SCALE GENOMIC DNA]</scope>
    <source>
        <strain evidence="2 3">723_310714_2_2_spleen</strain>
    </source>
</reference>
<dbReference type="GeneID" id="41072819"/>
<evidence type="ECO:0000256" key="1">
    <source>
        <dbReference type="SAM" id="SignalP"/>
    </source>
</evidence>
<dbReference type="RefSeq" id="WP_039644966.1">
    <property type="nucleotide sequence ID" value="NZ_JAPTFZ010000006.1"/>
</dbReference>
<keyword evidence="1" id="KW-0732">Signal</keyword>
<organism evidence="2 3">
    <name type="scientific">Staphylococcus agnetis</name>
    <dbReference type="NCBI Taxonomy" id="985762"/>
    <lineage>
        <taxon>Bacteria</taxon>
        <taxon>Bacillati</taxon>
        <taxon>Bacillota</taxon>
        <taxon>Bacilli</taxon>
        <taxon>Bacillales</taxon>
        <taxon>Staphylococcaceae</taxon>
        <taxon>Staphylococcus</taxon>
    </lineage>
</organism>
<name>A0ABX3Z0S8_9STAP</name>
<evidence type="ECO:0008006" key="4">
    <source>
        <dbReference type="Google" id="ProtNLM"/>
    </source>
</evidence>
<evidence type="ECO:0000313" key="3">
    <source>
        <dbReference type="Proteomes" id="UP000195208"/>
    </source>
</evidence>
<sequence length="180" mass="17920">MKKGILKCATALILTTGVVSHATPITHAATQTDQTGKVKVAKINDAQFKVAINKYATGKVVDGKATITDKATNKSVQLPTSVKTKDGVKANVAYKIHNGYIVGDVIIPYDKKITTYSTNWKKCALGTGGGAVTGGGGGALSGATYGGMTATPIGVGAGTAIGAAIGAVGGGLTGAATFCF</sequence>
<accession>A0ABX3Z0S8</accession>
<gene>
    <name evidence="2" type="ORF">B9M88_09485</name>
</gene>
<evidence type="ECO:0000313" key="2">
    <source>
        <dbReference type="EMBL" id="OTW30490.1"/>
    </source>
</evidence>
<comment type="caution">
    <text evidence="2">The sequence shown here is derived from an EMBL/GenBank/DDBJ whole genome shotgun (WGS) entry which is preliminary data.</text>
</comment>
<proteinExistence type="predicted"/>
<protein>
    <recommendedName>
        <fullName evidence="4">Pathogenicity island protein</fullName>
    </recommendedName>
</protein>
<keyword evidence="3" id="KW-1185">Reference proteome</keyword>
<feature type="chain" id="PRO_5046285927" description="Pathogenicity island protein" evidence="1">
    <location>
        <begin position="23"/>
        <end position="180"/>
    </location>
</feature>
<feature type="signal peptide" evidence="1">
    <location>
        <begin position="1"/>
        <end position="22"/>
    </location>
</feature>
<dbReference type="Proteomes" id="UP000195208">
    <property type="component" value="Unassembled WGS sequence"/>
</dbReference>
<dbReference type="EMBL" id="NEFX01000018">
    <property type="protein sequence ID" value="OTW30490.1"/>
    <property type="molecule type" value="Genomic_DNA"/>
</dbReference>